<keyword evidence="3" id="KW-0805">Transcription regulation</keyword>
<gene>
    <name evidence="7" type="ORF">NEJAP_1854</name>
</gene>
<dbReference type="GO" id="GO:0030170">
    <property type="term" value="F:pyridoxal phosphate binding"/>
    <property type="evidence" value="ECO:0007669"/>
    <property type="project" value="InterPro"/>
</dbReference>
<dbReference type="InterPro" id="IPR015421">
    <property type="entry name" value="PyrdxlP-dep_Trfase_major"/>
</dbReference>
<dbReference type="Gene3D" id="1.10.10.10">
    <property type="entry name" value="Winged helix-like DNA-binding domain superfamily/Winged helix DNA-binding domain"/>
    <property type="match status" value="1"/>
</dbReference>
<organism evidence="7 8">
    <name type="scientific">Neptunomonas japonica JAMM 1380</name>
    <dbReference type="NCBI Taxonomy" id="1441457"/>
    <lineage>
        <taxon>Bacteria</taxon>
        <taxon>Pseudomonadati</taxon>
        <taxon>Pseudomonadota</taxon>
        <taxon>Gammaproteobacteria</taxon>
        <taxon>Oceanospirillales</taxon>
        <taxon>Oceanospirillaceae</taxon>
        <taxon>Neptunomonas</taxon>
    </lineage>
</organism>
<dbReference type="InterPro" id="IPR004839">
    <property type="entry name" value="Aminotransferase_I/II_large"/>
</dbReference>
<dbReference type="InterPro" id="IPR051446">
    <property type="entry name" value="HTH_trans_reg/aminotransferase"/>
</dbReference>
<comment type="similarity">
    <text evidence="1">In the C-terminal section; belongs to the class-I pyridoxal-phosphate-dependent aminotransferase family.</text>
</comment>
<keyword evidence="2" id="KW-0663">Pyridoxal phosphate</keyword>
<sequence length="475" mass="52628">MYDHIKEAIFSGRLKTNDKLPSTRYLSKLVGISRNSVLTAYELLFSEGFIESRKGAGTFIADVADLKPLLGKVATTVFTQENMRISDSGKRVNAIEAPTRLDVTKPREQLLLPAQPAMDLFPYKEWQACVTKSLRDVSTYSEQPAMGVGLLREQIKEFLLLTRGVRCDVGEVMITSGSQQALSIALSLLVNSGDSVLLEEIGFKGIDGALSSLGALQTTLPIDEQGVCFNKDDDICQQAKTLILTPSRSFPLGHTLSLQRRLAILEWAYETQGWIIEDDYDSEFIFSGHSIASLQGLDSGGRVIYAGTFSRTMFPGIRLGYIVLPAILVPLFNKYKRFVDGGLSAQQQAAMGLFMQSGAYSRHLRRMRKLYKSRKTTLDNLVEKEIPSLSLIPSDGGMHSVYSFQENQNDIAICRKANQQGLGIRALSSYQRPQQDNKNSRTGIVLGYAGATEEQMHKGVALLRQIMDEESIKNC</sequence>
<evidence type="ECO:0000256" key="3">
    <source>
        <dbReference type="ARBA" id="ARBA00023015"/>
    </source>
</evidence>
<reference evidence="7 8" key="1">
    <citation type="journal article" date="2008" name="Int. J. Syst. Evol. Microbiol.">
        <title>Neptunomonas japonica sp. nov., an Osedax japonicus symbiont-like bacterium isolated from sediment adjacent to sperm whale carcasses off Kagoshima, Japan.</title>
        <authorList>
            <person name="Miyazaki M."/>
            <person name="Nogi Y."/>
            <person name="Fujiwara Y."/>
            <person name="Kawato M."/>
            <person name="Kubokawa K."/>
            <person name="Horikoshi K."/>
        </authorList>
    </citation>
    <scope>NUCLEOTIDE SEQUENCE [LARGE SCALE GENOMIC DNA]</scope>
    <source>
        <strain evidence="7 8">JAMM 1380</strain>
    </source>
</reference>
<dbReference type="GO" id="GO:0008483">
    <property type="term" value="F:transaminase activity"/>
    <property type="evidence" value="ECO:0007669"/>
    <property type="project" value="UniProtKB-KW"/>
</dbReference>
<dbReference type="SMART" id="SM00345">
    <property type="entry name" value="HTH_GNTR"/>
    <property type="match status" value="1"/>
</dbReference>
<dbReference type="EMBL" id="AP014546">
    <property type="protein sequence ID" value="BBB29804.1"/>
    <property type="molecule type" value="Genomic_DNA"/>
</dbReference>
<dbReference type="Proteomes" id="UP000595332">
    <property type="component" value="Chromosome"/>
</dbReference>
<dbReference type="InterPro" id="IPR036388">
    <property type="entry name" value="WH-like_DNA-bd_sf"/>
</dbReference>
<dbReference type="InterPro" id="IPR015424">
    <property type="entry name" value="PyrdxlP-dep_Trfase"/>
</dbReference>
<proteinExistence type="inferred from homology"/>
<evidence type="ECO:0000256" key="1">
    <source>
        <dbReference type="ARBA" id="ARBA00005384"/>
    </source>
</evidence>
<name>A0A7R6SVP9_9GAMM</name>
<dbReference type="SUPFAM" id="SSF53383">
    <property type="entry name" value="PLP-dependent transferases"/>
    <property type="match status" value="1"/>
</dbReference>
<accession>A0A7R6SVP9</accession>
<dbReference type="InterPro" id="IPR000524">
    <property type="entry name" value="Tscrpt_reg_HTH_GntR"/>
</dbReference>
<evidence type="ECO:0000313" key="7">
    <source>
        <dbReference type="EMBL" id="BBB29804.1"/>
    </source>
</evidence>
<dbReference type="InterPro" id="IPR036390">
    <property type="entry name" value="WH_DNA-bd_sf"/>
</dbReference>
<dbReference type="GO" id="GO:0003700">
    <property type="term" value="F:DNA-binding transcription factor activity"/>
    <property type="evidence" value="ECO:0007669"/>
    <property type="project" value="InterPro"/>
</dbReference>
<keyword evidence="7" id="KW-0032">Aminotransferase</keyword>
<dbReference type="Gene3D" id="3.40.640.10">
    <property type="entry name" value="Type I PLP-dependent aspartate aminotransferase-like (Major domain)"/>
    <property type="match status" value="1"/>
</dbReference>
<protein>
    <submittedName>
        <fullName evidence="7">GntR family transcriptional regulator/MocR family aminotransferase</fullName>
    </submittedName>
</protein>
<dbReference type="RefSeq" id="WP_201350395.1">
    <property type="nucleotide sequence ID" value="NZ_AP014546.1"/>
</dbReference>
<evidence type="ECO:0000259" key="6">
    <source>
        <dbReference type="PROSITE" id="PS50949"/>
    </source>
</evidence>
<dbReference type="PANTHER" id="PTHR46577:SF1">
    <property type="entry name" value="HTH-TYPE TRANSCRIPTIONAL REGULATORY PROTEIN GABR"/>
    <property type="match status" value="1"/>
</dbReference>
<evidence type="ECO:0000256" key="5">
    <source>
        <dbReference type="ARBA" id="ARBA00023163"/>
    </source>
</evidence>
<dbReference type="CDD" id="cd07377">
    <property type="entry name" value="WHTH_GntR"/>
    <property type="match status" value="1"/>
</dbReference>
<dbReference type="AlphaFoldDB" id="A0A7R6SVP9"/>
<dbReference type="SUPFAM" id="SSF46785">
    <property type="entry name" value="Winged helix' DNA-binding domain"/>
    <property type="match status" value="1"/>
</dbReference>
<feature type="domain" description="HTH gntR-type" evidence="6">
    <location>
        <begin position="1"/>
        <end position="63"/>
    </location>
</feature>
<keyword evidence="7" id="KW-0808">Transferase</keyword>
<keyword evidence="5" id="KW-0804">Transcription</keyword>
<dbReference type="Pfam" id="PF00392">
    <property type="entry name" value="GntR"/>
    <property type="match status" value="1"/>
</dbReference>
<dbReference type="CDD" id="cd00609">
    <property type="entry name" value="AAT_like"/>
    <property type="match status" value="1"/>
</dbReference>
<dbReference type="Pfam" id="PF00155">
    <property type="entry name" value="Aminotran_1_2"/>
    <property type="match status" value="1"/>
</dbReference>
<keyword evidence="8" id="KW-1185">Reference proteome</keyword>
<dbReference type="PROSITE" id="PS50949">
    <property type="entry name" value="HTH_GNTR"/>
    <property type="match status" value="1"/>
</dbReference>
<keyword evidence="4" id="KW-0238">DNA-binding</keyword>
<dbReference type="PANTHER" id="PTHR46577">
    <property type="entry name" value="HTH-TYPE TRANSCRIPTIONAL REGULATORY PROTEIN GABR"/>
    <property type="match status" value="1"/>
</dbReference>
<dbReference type="GO" id="GO:0003677">
    <property type="term" value="F:DNA binding"/>
    <property type="evidence" value="ECO:0007669"/>
    <property type="project" value="UniProtKB-KW"/>
</dbReference>
<evidence type="ECO:0000256" key="4">
    <source>
        <dbReference type="ARBA" id="ARBA00023125"/>
    </source>
</evidence>
<evidence type="ECO:0000313" key="8">
    <source>
        <dbReference type="Proteomes" id="UP000595332"/>
    </source>
</evidence>
<dbReference type="KEGG" id="njp:NEJAP_1854"/>
<evidence type="ECO:0000256" key="2">
    <source>
        <dbReference type="ARBA" id="ARBA00022898"/>
    </source>
</evidence>